<evidence type="ECO:0000313" key="2">
    <source>
        <dbReference type="EMBL" id="MCJ2180355.1"/>
    </source>
</evidence>
<keyword evidence="3" id="KW-1185">Reference proteome</keyword>
<dbReference type="Proteomes" id="UP001162880">
    <property type="component" value="Unassembled WGS sequence"/>
</dbReference>
<dbReference type="Gene3D" id="1.25.40.20">
    <property type="entry name" value="Ankyrin repeat-containing domain"/>
    <property type="match status" value="1"/>
</dbReference>
<name>A0ABT0B5N2_9SPHN</name>
<dbReference type="EMBL" id="JALHLE010000032">
    <property type="protein sequence ID" value="MCJ2180355.1"/>
    <property type="molecule type" value="Genomic_DNA"/>
</dbReference>
<evidence type="ECO:0000313" key="3">
    <source>
        <dbReference type="Proteomes" id="UP001162880"/>
    </source>
</evidence>
<comment type="caution">
    <text evidence="2">The sequence shown here is derived from an EMBL/GenBank/DDBJ whole genome shotgun (WGS) entry which is preliminary data.</text>
</comment>
<feature type="chain" id="PRO_5045877474" evidence="1">
    <location>
        <begin position="20"/>
        <end position="396"/>
    </location>
</feature>
<dbReference type="InterPro" id="IPR036770">
    <property type="entry name" value="Ankyrin_rpt-contain_sf"/>
</dbReference>
<sequence length="396" mass="42992">MKVKGFAIGAACLASMAVAGCTPGETQPDVMTDGAEVAHCGDFRANPERLAEMRRSDEALFKAVRGSQPDPAQEAKKAIDAGDYRLAAATTPDGVTTELYDAQCRVLGGLRPWTVRALAFVPDEAAALGKGPDDKVTDFGRRYNAAVLSDPRYPYADICRELDRAGTSPDFSDAGEKGIELPYGFAELGPARMAYGLGAAARRGSVYDINVLINRDKQDVNSPDMFGMTPLAWAVAYHRWPAAEALLQAKASPTGGSCQTAIDRESPLQVARIMRWSGMIRRLRPLVTEEEFANLRQKPRWEDASLSELNHALAELKDRYDKVLSQRPFSRHDVLFDIDAKGNSTSCRMEPGSNSPEFDKELCDLAIDIVHWAPARDAFGTPVPESAKLVVGIGGT</sequence>
<dbReference type="SUPFAM" id="SSF48403">
    <property type="entry name" value="Ankyrin repeat"/>
    <property type="match status" value="1"/>
</dbReference>
<organism evidence="2 3">
    <name type="scientific">Novosphingobium album</name>
    <name type="common">ex Hu et al. 2023</name>
    <dbReference type="NCBI Taxonomy" id="2930093"/>
    <lineage>
        <taxon>Bacteria</taxon>
        <taxon>Pseudomonadati</taxon>
        <taxon>Pseudomonadota</taxon>
        <taxon>Alphaproteobacteria</taxon>
        <taxon>Sphingomonadales</taxon>
        <taxon>Sphingomonadaceae</taxon>
        <taxon>Novosphingobium</taxon>
    </lineage>
</organism>
<reference evidence="2" key="1">
    <citation type="submission" date="2022-03" db="EMBL/GenBank/DDBJ databases">
        <title>Identification of a novel bacterium isolated from mangrove sediments.</title>
        <authorList>
            <person name="Pan X."/>
        </authorList>
    </citation>
    <scope>NUCLEOTIDE SEQUENCE</scope>
    <source>
        <strain evidence="2">B2580</strain>
    </source>
</reference>
<protein>
    <submittedName>
        <fullName evidence="2">Ankyrin repeat domain-containing protein</fullName>
    </submittedName>
</protein>
<keyword evidence="1" id="KW-0732">Signal</keyword>
<dbReference type="RefSeq" id="WP_243995781.1">
    <property type="nucleotide sequence ID" value="NZ_JALHLE010000032.1"/>
</dbReference>
<feature type="signal peptide" evidence="1">
    <location>
        <begin position="1"/>
        <end position="19"/>
    </location>
</feature>
<evidence type="ECO:0000256" key="1">
    <source>
        <dbReference type="SAM" id="SignalP"/>
    </source>
</evidence>
<dbReference type="PROSITE" id="PS51257">
    <property type="entry name" value="PROKAR_LIPOPROTEIN"/>
    <property type="match status" value="1"/>
</dbReference>
<accession>A0ABT0B5N2</accession>
<gene>
    <name evidence="2" type="ORF">MTR64_17420</name>
</gene>
<proteinExistence type="predicted"/>